<feature type="transmembrane region" description="Helical" evidence="1">
    <location>
        <begin position="53"/>
        <end position="78"/>
    </location>
</feature>
<keyword evidence="1" id="KW-0472">Membrane</keyword>
<evidence type="ECO:0000256" key="1">
    <source>
        <dbReference type="SAM" id="Phobius"/>
    </source>
</evidence>
<name>A0A3B0SUM6_9ZZZZ</name>
<evidence type="ECO:0000313" key="2">
    <source>
        <dbReference type="EMBL" id="VAW00204.1"/>
    </source>
</evidence>
<gene>
    <name evidence="2" type="ORF">MNBD_ALPHA07-2113</name>
</gene>
<organism evidence="2">
    <name type="scientific">hydrothermal vent metagenome</name>
    <dbReference type="NCBI Taxonomy" id="652676"/>
    <lineage>
        <taxon>unclassified sequences</taxon>
        <taxon>metagenomes</taxon>
        <taxon>ecological metagenomes</taxon>
    </lineage>
</organism>
<sequence>MDIGMGLVLYLIIWIVTFMVAVPIRIKTQGESGVIVPGTQSGSPEQHHLKKKALIVTAVAALVWGIVATIIITGAITLEDIDMLFKRMGRP</sequence>
<feature type="transmembrane region" description="Helical" evidence="1">
    <location>
        <begin position="7"/>
        <end position="26"/>
    </location>
</feature>
<reference evidence="2" key="1">
    <citation type="submission" date="2018-06" db="EMBL/GenBank/DDBJ databases">
        <authorList>
            <person name="Zhirakovskaya E."/>
        </authorList>
    </citation>
    <scope>NUCLEOTIDE SEQUENCE</scope>
</reference>
<dbReference type="AlphaFoldDB" id="A0A3B0SUM6"/>
<dbReference type="Pfam" id="PF07330">
    <property type="entry name" value="DUF1467"/>
    <property type="match status" value="1"/>
</dbReference>
<dbReference type="InterPro" id="IPR009935">
    <property type="entry name" value="DUF1467"/>
</dbReference>
<accession>A0A3B0SUM6</accession>
<keyword evidence="1" id="KW-1133">Transmembrane helix</keyword>
<proteinExistence type="predicted"/>
<keyword evidence="1" id="KW-0812">Transmembrane</keyword>
<protein>
    <submittedName>
        <fullName evidence="2">Uncharacterized protein</fullName>
    </submittedName>
</protein>
<dbReference type="EMBL" id="UOEG01000204">
    <property type="protein sequence ID" value="VAW00204.1"/>
    <property type="molecule type" value="Genomic_DNA"/>
</dbReference>